<dbReference type="Pfam" id="PF14941">
    <property type="entry name" value="OAF_N"/>
    <property type="match status" value="1"/>
</dbReference>
<evidence type="ECO:0000256" key="1">
    <source>
        <dbReference type="ARBA" id="ARBA00005786"/>
    </source>
</evidence>
<evidence type="ECO:0000313" key="5">
    <source>
        <dbReference type="Proteomes" id="UP000504632"/>
    </source>
</evidence>
<accession>A0A6J2WXH1</accession>
<comment type="similarity">
    <text evidence="1">Belongs to the OAF family.</text>
</comment>
<dbReference type="Pfam" id="PF22873">
    <property type="entry name" value="OAF_C"/>
    <property type="match status" value="1"/>
</dbReference>
<dbReference type="InterPro" id="IPR026315">
    <property type="entry name" value="Oaf"/>
</dbReference>
<dbReference type="CTD" id="571743"/>
<proteinExistence type="inferred from homology"/>
<evidence type="ECO:0000259" key="4">
    <source>
        <dbReference type="Pfam" id="PF22873"/>
    </source>
</evidence>
<reference evidence="6" key="1">
    <citation type="submission" date="2025-08" db="UniProtKB">
        <authorList>
            <consortium name="RefSeq"/>
        </authorList>
    </citation>
    <scope>IDENTIFICATION</scope>
</reference>
<evidence type="ECO:0000256" key="2">
    <source>
        <dbReference type="ARBA" id="ARBA00021639"/>
    </source>
</evidence>
<dbReference type="PANTHER" id="PTHR13423">
    <property type="entry name" value="OUT AT FIRST"/>
    <property type="match status" value="1"/>
</dbReference>
<feature type="domain" description="Out at first protein BRICHOS-like" evidence="3">
    <location>
        <begin position="28"/>
        <end position="177"/>
    </location>
</feature>
<dbReference type="InterPro" id="IPR053894">
    <property type="entry name" value="OAF_N"/>
</dbReference>
<dbReference type="PANTHER" id="PTHR13423:SF2">
    <property type="entry name" value="OUT AT FIRST PROTEIN HOMOLOG"/>
    <property type="match status" value="1"/>
</dbReference>
<dbReference type="RefSeq" id="XP_030648988.1">
    <property type="nucleotide sequence ID" value="XM_030793128.1"/>
</dbReference>
<dbReference type="AlphaFoldDB" id="A0A6J2WXH1"/>
<protein>
    <recommendedName>
        <fullName evidence="2">Out at first protein homolog</fullName>
    </recommendedName>
</protein>
<dbReference type="InParanoid" id="A0A6J2WXH1"/>
<evidence type="ECO:0000313" key="6">
    <source>
        <dbReference type="RefSeq" id="XP_030648988.1"/>
    </source>
</evidence>
<evidence type="ECO:0000259" key="3">
    <source>
        <dbReference type="Pfam" id="PF14941"/>
    </source>
</evidence>
<dbReference type="OrthoDB" id="5947176at2759"/>
<dbReference type="Proteomes" id="UP000504632">
    <property type="component" value="Chromosome 15"/>
</dbReference>
<gene>
    <name evidence="6" type="primary">oafb</name>
</gene>
<sequence length="267" mass="30652">MYAREIVPASLKTQFVIVTLCLSLSVCSDLKVLVRLNDGQITEELLQADSQRDTITLEFKQRDGTLITFLADFQRHVKIFRAFVLGEPERGQTQYQALCFITWLDHREIIPTEAMARLRQKNAHLVRAAEERRGVEELSMNVAVNLTRAGHLSSHIHNVCREAQDLVYTRQDDLKHWLDIGVDGSMFEVLTQKPGTPGLQDCSSTEDPWKPCACSYQLSLEWYPCLLKYCRGQGSRPYKCGIKSCSKGFRFNFYTPHKQLCLWDEDS</sequence>
<name>A0A6J2WXH1_CHACN</name>
<feature type="domain" description="Out at first C-terminal" evidence="4">
    <location>
        <begin position="202"/>
        <end position="265"/>
    </location>
</feature>
<organism evidence="5 6">
    <name type="scientific">Chanos chanos</name>
    <name type="common">Milkfish</name>
    <name type="synonym">Mugil chanos</name>
    <dbReference type="NCBI Taxonomy" id="29144"/>
    <lineage>
        <taxon>Eukaryota</taxon>
        <taxon>Metazoa</taxon>
        <taxon>Chordata</taxon>
        <taxon>Craniata</taxon>
        <taxon>Vertebrata</taxon>
        <taxon>Euteleostomi</taxon>
        <taxon>Actinopterygii</taxon>
        <taxon>Neopterygii</taxon>
        <taxon>Teleostei</taxon>
        <taxon>Ostariophysi</taxon>
        <taxon>Gonorynchiformes</taxon>
        <taxon>Chanidae</taxon>
        <taxon>Chanos</taxon>
    </lineage>
</organism>
<dbReference type="InterPro" id="IPR053897">
    <property type="entry name" value="Oaf_C"/>
</dbReference>
<dbReference type="GeneID" id="115829016"/>
<dbReference type="FunCoup" id="A0A6J2WXH1">
    <property type="interactions" value="104"/>
</dbReference>
<keyword evidence="5" id="KW-1185">Reference proteome</keyword>